<evidence type="ECO:0000313" key="2">
    <source>
        <dbReference type="EMBL" id="TLD96263.1"/>
    </source>
</evidence>
<gene>
    <name evidence="2" type="ORF">LS80_008770</name>
</gene>
<organism evidence="2 3">
    <name type="scientific">Helicobacter trogontum</name>
    <dbReference type="NCBI Taxonomy" id="50960"/>
    <lineage>
        <taxon>Bacteria</taxon>
        <taxon>Pseudomonadati</taxon>
        <taxon>Campylobacterota</taxon>
        <taxon>Epsilonproteobacteria</taxon>
        <taxon>Campylobacterales</taxon>
        <taxon>Helicobacteraceae</taxon>
        <taxon>Helicobacter</taxon>
    </lineage>
</organism>
<evidence type="ECO:0000313" key="3">
    <source>
        <dbReference type="Proteomes" id="UP000029861"/>
    </source>
</evidence>
<evidence type="ECO:0000259" key="1">
    <source>
        <dbReference type="Pfam" id="PF01510"/>
    </source>
</evidence>
<comment type="caution">
    <text evidence="2">The sequence shown here is derived from an EMBL/GenBank/DDBJ whole genome shotgun (WGS) entry which is preliminary data.</text>
</comment>
<dbReference type="InterPro" id="IPR002502">
    <property type="entry name" value="Amidase_domain"/>
</dbReference>
<dbReference type="AlphaFoldDB" id="A0A4U8T9E3"/>
<dbReference type="Pfam" id="PF01510">
    <property type="entry name" value="Amidase_2"/>
    <property type="match status" value="1"/>
</dbReference>
<proteinExistence type="predicted"/>
<dbReference type="RefSeq" id="WP_052089232.1">
    <property type="nucleotide sequence ID" value="NZ_FZNF01000036.1"/>
</dbReference>
<protein>
    <submittedName>
        <fullName evidence="2">N-acetylmuramoyl-L-alanine amidase</fullName>
    </submittedName>
</protein>
<reference evidence="2 3" key="1">
    <citation type="journal article" date="2014" name="Genome Announc.">
        <title>Draft genome sequences of eight enterohepatic helicobacter species isolated from both laboratory and wild rodents.</title>
        <authorList>
            <person name="Sheh A."/>
            <person name="Shen Z."/>
            <person name="Fox J.G."/>
        </authorList>
    </citation>
    <scope>NUCLEOTIDE SEQUENCE [LARGE SCALE GENOMIC DNA]</scope>
    <source>
        <strain evidence="2 3">ATCC 49310</strain>
    </source>
</reference>
<sequence length="115" mass="13190">MSLLLHRIKKYKISNTTYTLKQSCDGYEKSKSYPNRYPISSDSIGIKVVGKYDNKTKRYPNATTKQLESLEQLVAVLLELFNIDKTDIYAHAKIAYKDKNSTEGVSLLEHIETKL</sequence>
<dbReference type="InterPro" id="IPR036505">
    <property type="entry name" value="Amidase/PGRP_sf"/>
</dbReference>
<name>A0A4U8T9E3_9HELI</name>
<dbReference type="EMBL" id="JRPK02000037">
    <property type="protein sequence ID" value="TLD96263.1"/>
    <property type="molecule type" value="Genomic_DNA"/>
</dbReference>
<dbReference type="GO" id="GO:0009253">
    <property type="term" value="P:peptidoglycan catabolic process"/>
    <property type="evidence" value="ECO:0007669"/>
    <property type="project" value="InterPro"/>
</dbReference>
<feature type="domain" description="N-acetylmuramoyl-L-alanine amidase" evidence="1">
    <location>
        <begin position="40"/>
        <end position="100"/>
    </location>
</feature>
<dbReference type="GO" id="GO:0008745">
    <property type="term" value="F:N-acetylmuramoyl-L-alanine amidase activity"/>
    <property type="evidence" value="ECO:0007669"/>
    <property type="project" value="InterPro"/>
</dbReference>
<dbReference type="Proteomes" id="UP000029861">
    <property type="component" value="Unassembled WGS sequence"/>
</dbReference>
<dbReference type="SUPFAM" id="SSF55846">
    <property type="entry name" value="N-acetylmuramoyl-L-alanine amidase-like"/>
    <property type="match status" value="1"/>
</dbReference>
<accession>A0A4U8T9E3</accession>
<dbReference type="Gene3D" id="3.40.80.10">
    <property type="entry name" value="Peptidoglycan recognition protein-like"/>
    <property type="match status" value="1"/>
</dbReference>